<evidence type="ECO:0000313" key="3">
    <source>
        <dbReference type="Proteomes" id="UP000642673"/>
    </source>
</evidence>
<gene>
    <name evidence="2" type="ORF">GCM10010347_63280</name>
</gene>
<dbReference type="RefSeq" id="WP_190187679.1">
    <property type="nucleotide sequence ID" value="NZ_BMVP01000024.1"/>
</dbReference>
<protein>
    <recommendedName>
        <fullName evidence="1">Transposase IS701-like DDE domain-containing protein</fullName>
    </recommendedName>
</protein>
<comment type="caution">
    <text evidence="2">The sequence shown here is derived from an EMBL/GenBank/DDBJ whole genome shotgun (WGS) entry which is preliminary data.</text>
</comment>
<dbReference type="InterPro" id="IPR038721">
    <property type="entry name" value="IS701-like_DDE_dom"/>
</dbReference>
<name>A0ABQ3F4S2_9ACTN</name>
<feature type="domain" description="Transposase IS701-like DDE" evidence="1">
    <location>
        <begin position="18"/>
        <end position="165"/>
    </location>
</feature>
<organism evidence="2 3">
    <name type="scientific">Streptomyces cirratus</name>
    <dbReference type="NCBI Taxonomy" id="68187"/>
    <lineage>
        <taxon>Bacteria</taxon>
        <taxon>Bacillati</taxon>
        <taxon>Actinomycetota</taxon>
        <taxon>Actinomycetes</taxon>
        <taxon>Kitasatosporales</taxon>
        <taxon>Streptomycetaceae</taxon>
        <taxon>Streptomyces</taxon>
    </lineage>
</organism>
<dbReference type="Pfam" id="PF13546">
    <property type="entry name" value="DDE_5"/>
    <property type="match status" value="1"/>
</dbReference>
<dbReference type="Proteomes" id="UP000642673">
    <property type="component" value="Unassembled WGS sequence"/>
</dbReference>
<dbReference type="EMBL" id="BMVP01000024">
    <property type="protein sequence ID" value="GHB83741.1"/>
    <property type="molecule type" value="Genomic_DNA"/>
</dbReference>
<accession>A0ABQ3F4S2</accession>
<reference evidence="3" key="1">
    <citation type="journal article" date="2019" name="Int. J. Syst. Evol. Microbiol.">
        <title>The Global Catalogue of Microorganisms (GCM) 10K type strain sequencing project: providing services to taxonomists for standard genome sequencing and annotation.</title>
        <authorList>
            <consortium name="The Broad Institute Genomics Platform"/>
            <consortium name="The Broad Institute Genome Sequencing Center for Infectious Disease"/>
            <person name="Wu L."/>
            <person name="Ma J."/>
        </authorList>
    </citation>
    <scope>NUCLEOTIDE SEQUENCE [LARGE SCALE GENOMIC DNA]</scope>
    <source>
        <strain evidence="3">JCM 4738</strain>
    </source>
</reference>
<evidence type="ECO:0000259" key="1">
    <source>
        <dbReference type="Pfam" id="PF13546"/>
    </source>
</evidence>
<keyword evidence="3" id="KW-1185">Reference proteome</keyword>
<evidence type="ECO:0000313" key="2">
    <source>
        <dbReference type="EMBL" id="GHB83741.1"/>
    </source>
</evidence>
<proteinExistence type="predicted"/>
<sequence length="174" mass="18519">MLPDLTVPASLLAVPENLRDSFTAPTFATFVALVTGLVAQTGKGTVTGMLTGAGLARSWSHDRAHAFYSRSVWNAEILGIVLAHLIAKTLVPADAVVVAVDDTLFKRRGKKAFGAAWQHDGAAVGAKPVGRGTCSVVVGIIVELPFCSRPVCLPVMARLWRPRPARPKSSWPPR</sequence>